<evidence type="ECO:0000313" key="2">
    <source>
        <dbReference type="Proteomes" id="UP000467236"/>
    </source>
</evidence>
<proteinExistence type="predicted"/>
<sequence length="94" mass="9715">MSTGGTGSPGGGGTPSGMKRLSCQVQLDANSIAVAPSTATARNQRLGDTALPMNARLSASVTIIVPWVSEPAHPIGRPAQRRSPALAWIFISYQ</sequence>
<dbReference type="AlphaFoldDB" id="A0A7I7MJI5"/>
<organism evidence="1 2">
    <name type="scientific">Mycobacterium shinjukuense</name>
    <dbReference type="NCBI Taxonomy" id="398694"/>
    <lineage>
        <taxon>Bacteria</taxon>
        <taxon>Bacillati</taxon>
        <taxon>Actinomycetota</taxon>
        <taxon>Actinomycetes</taxon>
        <taxon>Mycobacteriales</taxon>
        <taxon>Mycobacteriaceae</taxon>
        <taxon>Mycobacterium</taxon>
    </lineage>
</organism>
<dbReference type="EMBL" id="AP022575">
    <property type="protein sequence ID" value="BBX72316.1"/>
    <property type="molecule type" value="Genomic_DNA"/>
</dbReference>
<reference evidence="1 2" key="1">
    <citation type="journal article" date="2019" name="Emerg. Microbes Infect.">
        <title>Comprehensive subspecies identification of 175 nontuberculous mycobacteria species based on 7547 genomic profiles.</title>
        <authorList>
            <person name="Matsumoto Y."/>
            <person name="Kinjo T."/>
            <person name="Motooka D."/>
            <person name="Nabeya D."/>
            <person name="Jung N."/>
            <person name="Uechi K."/>
            <person name="Horii T."/>
            <person name="Iida T."/>
            <person name="Fujita J."/>
            <person name="Nakamura S."/>
        </authorList>
    </citation>
    <scope>NUCLEOTIDE SEQUENCE [LARGE SCALE GENOMIC DNA]</scope>
    <source>
        <strain evidence="1 2">JCM 14233</strain>
    </source>
</reference>
<protein>
    <submittedName>
        <fullName evidence="1">Uncharacterized protein</fullName>
    </submittedName>
</protein>
<dbReference type="KEGG" id="mshj:MSHI_02220"/>
<gene>
    <name evidence="1" type="ORF">MSHI_02220</name>
</gene>
<accession>A0A7I7MJI5</accession>
<evidence type="ECO:0000313" key="1">
    <source>
        <dbReference type="EMBL" id="BBX72316.1"/>
    </source>
</evidence>
<name>A0A7I7MJI5_9MYCO</name>
<keyword evidence="2" id="KW-1185">Reference proteome</keyword>
<dbReference type="Proteomes" id="UP000467236">
    <property type="component" value="Chromosome"/>
</dbReference>